<evidence type="ECO:0000259" key="6">
    <source>
        <dbReference type="PROSITE" id="PS51294"/>
    </source>
</evidence>
<dbReference type="CDD" id="cd00167">
    <property type="entry name" value="SANT"/>
    <property type="match status" value="1"/>
</dbReference>
<dbReference type="InterPro" id="IPR006447">
    <property type="entry name" value="Myb_dom_plants"/>
</dbReference>
<sequence length="173" mass="19895">MATRTTSASKVNHSGLWSVEEHDRFLDAMKRYPRGPWKRIADFVGTRSIRQVQSHAQKYQEKVLRRVRGVTKRPKNMLLRQEHRVDLAALTHVLDRSEWTDKSNECREVQALSRPSDDSSSSCSETEGITSTDSPIRRLPRHHHEIESFSSDDESLPSVEASLDFLLDVLLRS</sequence>
<dbReference type="SMART" id="SM00717">
    <property type="entry name" value="SANT"/>
    <property type="match status" value="1"/>
</dbReference>
<evidence type="ECO:0000256" key="4">
    <source>
        <dbReference type="SAM" id="MobiDB-lite"/>
    </source>
</evidence>
<feature type="region of interest" description="Disordered" evidence="4">
    <location>
        <begin position="110"/>
        <end position="156"/>
    </location>
</feature>
<keyword evidence="3" id="KW-0539">Nucleus</keyword>
<dbReference type="GO" id="GO:0003677">
    <property type="term" value="F:DNA binding"/>
    <property type="evidence" value="ECO:0007669"/>
    <property type="project" value="InterPro"/>
</dbReference>
<evidence type="ECO:0008006" key="9">
    <source>
        <dbReference type="Google" id="ProtNLM"/>
    </source>
</evidence>
<dbReference type="PROSITE" id="PS50090">
    <property type="entry name" value="MYB_LIKE"/>
    <property type="match status" value="1"/>
</dbReference>
<proteinExistence type="predicted"/>
<evidence type="ECO:0000313" key="8">
    <source>
        <dbReference type="Proteomes" id="UP001209570"/>
    </source>
</evidence>
<accession>A0AAD5LBP7</accession>
<dbReference type="InterPro" id="IPR017930">
    <property type="entry name" value="Myb_dom"/>
</dbReference>
<dbReference type="EMBL" id="JAKCXM010000335">
    <property type="protein sequence ID" value="KAJ0395604.1"/>
    <property type="molecule type" value="Genomic_DNA"/>
</dbReference>
<feature type="domain" description="Myb-like" evidence="5">
    <location>
        <begin position="15"/>
        <end position="60"/>
    </location>
</feature>
<feature type="domain" description="HTH myb-type" evidence="6">
    <location>
        <begin position="15"/>
        <end position="64"/>
    </location>
</feature>
<dbReference type="PANTHER" id="PTHR12802:SF155">
    <property type="entry name" value="DEUBIQUITINASE MYSM1"/>
    <property type="match status" value="1"/>
</dbReference>
<feature type="compositionally biased region" description="Polar residues" evidence="4">
    <location>
        <begin position="125"/>
        <end position="134"/>
    </location>
</feature>
<evidence type="ECO:0000256" key="2">
    <source>
        <dbReference type="ARBA" id="ARBA00023163"/>
    </source>
</evidence>
<dbReference type="PANTHER" id="PTHR12802">
    <property type="entry name" value="SWI/SNF COMPLEX-RELATED"/>
    <property type="match status" value="1"/>
</dbReference>
<keyword evidence="8" id="KW-1185">Reference proteome</keyword>
<dbReference type="InterPro" id="IPR009057">
    <property type="entry name" value="Homeodomain-like_sf"/>
</dbReference>
<keyword evidence="1" id="KW-0805">Transcription regulation</keyword>
<dbReference type="Pfam" id="PF00249">
    <property type="entry name" value="Myb_DNA-binding"/>
    <property type="match status" value="1"/>
</dbReference>
<keyword evidence="2" id="KW-0804">Transcription</keyword>
<dbReference type="PROSITE" id="PS51294">
    <property type="entry name" value="HTH_MYB"/>
    <property type="match status" value="1"/>
</dbReference>
<protein>
    <recommendedName>
        <fullName evidence="9">Myb-like DNA-binding protein</fullName>
    </recommendedName>
</protein>
<dbReference type="Proteomes" id="UP001209570">
    <property type="component" value="Unassembled WGS sequence"/>
</dbReference>
<dbReference type="InterPro" id="IPR001005">
    <property type="entry name" value="SANT/Myb"/>
</dbReference>
<reference evidence="7" key="1">
    <citation type="submission" date="2021-12" db="EMBL/GenBank/DDBJ databases">
        <title>Prjna785345.</title>
        <authorList>
            <person name="Rujirawat T."/>
            <person name="Krajaejun T."/>
        </authorList>
    </citation>
    <scope>NUCLEOTIDE SEQUENCE</scope>
    <source>
        <strain evidence="7">Pi057C3</strain>
    </source>
</reference>
<dbReference type="AlphaFoldDB" id="A0AAD5LBP7"/>
<comment type="caution">
    <text evidence="7">The sequence shown here is derived from an EMBL/GenBank/DDBJ whole genome shotgun (WGS) entry which is preliminary data.</text>
</comment>
<evidence type="ECO:0000256" key="3">
    <source>
        <dbReference type="ARBA" id="ARBA00023242"/>
    </source>
</evidence>
<gene>
    <name evidence="7" type="ORF">P43SY_006105</name>
</gene>
<organism evidence="7 8">
    <name type="scientific">Pythium insidiosum</name>
    <name type="common">Pythiosis disease agent</name>
    <dbReference type="NCBI Taxonomy" id="114742"/>
    <lineage>
        <taxon>Eukaryota</taxon>
        <taxon>Sar</taxon>
        <taxon>Stramenopiles</taxon>
        <taxon>Oomycota</taxon>
        <taxon>Peronosporomycetes</taxon>
        <taxon>Pythiales</taxon>
        <taxon>Pythiaceae</taxon>
        <taxon>Pythium</taxon>
    </lineage>
</organism>
<dbReference type="Gene3D" id="1.10.10.60">
    <property type="entry name" value="Homeodomain-like"/>
    <property type="match status" value="1"/>
</dbReference>
<dbReference type="NCBIfam" id="TIGR01557">
    <property type="entry name" value="myb_SHAQKYF"/>
    <property type="match status" value="1"/>
</dbReference>
<name>A0AAD5LBP7_PYTIN</name>
<evidence type="ECO:0000259" key="5">
    <source>
        <dbReference type="PROSITE" id="PS50090"/>
    </source>
</evidence>
<dbReference type="SUPFAM" id="SSF46689">
    <property type="entry name" value="Homeodomain-like"/>
    <property type="match status" value="1"/>
</dbReference>
<evidence type="ECO:0000313" key="7">
    <source>
        <dbReference type="EMBL" id="KAJ0395604.1"/>
    </source>
</evidence>
<evidence type="ECO:0000256" key="1">
    <source>
        <dbReference type="ARBA" id="ARBA00023015"/>
    </source>
</evidence>